<feature type="domain" description="Protein kinase" evidence="13">
    <location>
        <begin position="203"/>
        <end position="603"/>
    </location>
</feature>
<dbReference type="Proteomes" id="UP001172457">
    <property type="component" value="Chromosome 3"/>
</dbReference>
<evidence type="ECO:0000313" key="16">
    <source>
        <dbReference type="Proteomes" id="UP001172457"/>
    </source>
</evidence>
<evidence type="ECO:0000256" key="7">
    <source>
        <dbReference type="ARBA" id="ARBA00022777"/>
    </source>
</evidence>
<dbReference type="PROSITE" id="PS00108">
    <property type="entry name" value="PROTEIN_KINASE_ST"/>
    <property type="match status" value="1"/>
</dbReference>
<dbReference type="PANTHER" id="PTHR22988:SF76">
    <property type="entry name" value="CHROMOSOME UNDETERMINED SCAFFOLD_135, WHOLE GENOME SHOTGUN SEQUENCE"/>
    <property type="match status" value="1"/>
</dbReference>
<keyword evidence="16" id="KW-1185">Reference proteome</keyword>
<accession>A0AA38WP88</accession>
<evidence type="ECO:0000256" key="12">
    <source>
        <dbReference type="SAM" id="MobiDB-lite"/>
    </source>
</evidence>
<dbReference type="InterPro" id="IPR011009">
    <property type="entry name" value="Kinase-like_dom_sf"/>
</dbReference>
<dbReference type="Pfam" id="PF00069">
    <property type="entry name" value="Pkinase"/>
    <property type="match status" value="2"/>
</dbReference>
<dbReference type="SMART" id="SM00220">
    <property type="entry name" value="S_TKc"/>
    <property type="match status" value="1"/>
</dbReference>
<evidence type="ECO:0000256" key="4">
    <source>
        <dbReference type="ARBA" id="ARBA00022553"/>
    </source>
</evidence>
<feature type="region of interest" description="Disordered" evidence="12">
    <location>
        <begin position="693"/>
        <end position="719"/>
    </location>
</feature>
<name>A0AA38WP88_9ASTR</name>
<dbReference type="Pfam" id="PF00433">
    <property type="entry name" value="Pkinase_C"/>
    <property type="match status" value="1"/>
</dbReference>
<dbReference type="GO" id="GO:0004674">
    <property type="term" value="F:protein serine/threonine kinase activity"/>
    <property type="evidence" value="ECO:0007669"/>
    <property type="project" value="UniProtKB-KW"/>
</dbReference>
<feature type="domain" description="AGC-kinase C-terminal" evidence="14">
    <location>
        <begin position="604"/>
        <end position="677"/>
    </location>
</feature>
<keyword evidence="3" id="KW-0723">Serine/threonine-protein kinase</keyword>
<dbReference type="EC" id="2.7.11.1" evidence="2"/>
<gene>
    <name evidence="15" type="ORF">OSB04_011568</name>
</gene>
<comment type="similarity">
    <text evidence="1">Belongs to the protein kinase superfamily. AGC Ser/Thr protein kinase family.</text>
</comment>
<keyword evidence="8 11" id="KW-0067">ATP-binding</keyword>
<dbReference type="CDD" id="cd05599">
    <property type="entry name" value="STKc_NDR_like"/>
    <property type="match status" value="1"/>
</dbReference>
<evidence type="ECO:0000256" key="6">
    <source>
        <dbReference type="ARBA" id="ARBA00022741"/>
    </source>
</evidence>
<evidence type="ECO:0000313" key="15">
    <source>
        <dbReference type="EMBL" id="KAJ9556954.1"/>
    </source>
</evidence>
<dbReference type="InterPro" id="IPR017892">
    <property type="entry name" value="Pkinase_C"/>
</dbReference>
<dbReference type="InterPro" id="IPR050839">
    <property type="entry name" value="Rho-assoc_Ser/Thr_Kinase"/>
</dbReference>
<dbReference type="InterPro" id="IPR000961">
    <property type="entry name" value="AGC-kinase_C"/>
</dbReference>
<dbReference type="AlphaFoldDB" id="A0AA38WP88"/>
<evidence type="ECO:0000256" key="11">
    <source>
        <dbReference type="PROSITE-ProRule" id="PRU10141"/>
    </source>
</evidence>
<dbReference type="PROSITE" id="PS00107">
    <property type="entry name" value="PROTEIN_KINASE_ATP"/>
    <property type="match status" value="1"/>
</dbReference>
<evidence type="ECO:0000256" key="3">
    <source>
        <dbReference type="ARBA" id="ARBA00022527"/>
    </source>
</evidence>
<feature type="compositionally biased region" description="Basic and acidic residues" evidence="12">
    <location>
        <begin position="695"/>
        <end position="706"/>
    </location>
</feature>
<evidence type="ECO:0000256" key="10">
    <source>
        <dbReference type="ARBA" id="ARBA00048679"/>
    </source>
</evidence>
<dbReference type="InterPro" id="IPR000719">
    <property type="entry name" value="Prot_kinase_dom"/>
</dbReference>
<comment type="catalytic activity">
    <reaction evidence="9">
        <text>L-threonyl-[protein] + ATP = O-phospho-L-threonyl-[protein] + ADP + H(+)</text>
        <dbReference type="Rhea" id="RHEA:46608"/>
        <dbReference type="Rhea" id="RHEA-COMP:11060"/>
        <dbReference type="Rhea" id="RHEA-COMP:11605"/>
        <dbReference type="ChEBI" id="CHEBI:15378"/>
        <dbReference type="ChEBI" id="CHEBI:30013"/>
        <dbReference type="ChEBI" id="CHEBI:30616"/>
        <dbReference type="ChEBI" id="CHEBI:61977"/>
        <dbReference type="ChEBI" id="CHEBI:456216"/>
        <dbReference type="EC" id="2.7.11.1"/>
    </reaction>
</comment>
<dbReference type="SMART" id="SM00133">
    <property type="entry name" value="S_TK_X"/>
    <property type="match status" value="1"/>
</dbReference>
<keyword evidence="6 11" id="KW-0547">Nucleotide-binding</keyword>
<dbReference type="Gene3D" id="1.10.510.10">
    <property type="entry name" value="Transferase(Phosphotransferase) domain 1"/>
    <property type="match status" value="1"/>
</dbReference>
<dbReference type="SUPFAM" id="SSF56112">
    <property type="entry name" value="Protein kinase-like (PK-like)"/>
    <property type="match status" value="2"/>
</dbReference>
<evidence type="ECO:0000256" key="2">
    <source>
        <dbReference type="ARBA" id="ARBA00012513"/>
    </source>
</evidence>
<evidence type="ECO:0000256" key="9">
    <source>
        <dbReference type="ARBA" id="ARBA00047899"/>
    </source>
</evidence>
<dbReference type="GO" id="GO:0005737">
    <property type="term" value="C:cytoplasm"/>
    <property type="evidence" value="ECO:0007669"/>
    <property type="project" value="UniProtKB-ARBA"/>
</dbReference>
<dbReference type="EMBL" id="JARYMX010000003">
    <property type="protein sequence ID" value="KAJ9556954.1"/>
    <property type="molecule type" value="Genomic_DNA"/>
</dbReference>
<dbReference type="Gene3D" id="3.30.200.20">
    <property type="entry name" value="Phosphorylase Kinase, domain 1"/>
    <property type="match status" value="1"/>
</dbReference>
<evidence type="ECO:0000256" key="5">
    <source>
        <dbReference type="ARBA" id="ARBA00022679"/>
    </source>
</evidence>
<dbReference type="FunFam" id="3.30.200.20:FF:000290">
    <property type="entry name" value="Non-specific serine/threonine protein kinase"/>
    <property type="match status" value="1"/>
</dbReference>
<comment type="caution">
    <text evidence="15">The sequence shown here is derived from an EMBL/GenBank/DDBJ whole genome shotgun (WGS) entry which is preliminary data.</text>
</comment>
<organism evidence="15 16">
    <name type="scientific">Centaurea solstitialis</name>
    <name type="common">yellow star-thistle</name>
    <dbReference type="NCBI Taxonomy" id="347529"/>
    <lineage>
        <taxon>Eukaryota</taxon>
        <taxon>Viridiplantae</taxon>
        <taxon>Streptophyta</taxon>
        <taxon>Embryophyta</taxon>
        <taxon>Tracheophyta</taxon>
        <taxon>Spermatophyta</taxon>
        <taxon>Magnoliopsida</taxon>
        <taxon>eudicotyledons</taxon>
        <taxon>Gunneridae</taxon>
        <taxon>Pentapetalae</taxon>
        <taxon>asterids</taxon>
        <taxon>campanulids</taxon>
        <taxon>Asterales</taxon>
        <taxon>Asteraceae</taxon>
        <taxon>Carduoideae</taxon>
        <taxon>Cardueae</taxon>
        <taxon>Centaureinae</taxon>
        <taxon>Centaurea</taxon>
    </lineage>
</organism>
<evidence type="ECO:0000259" key="13">
    <source>
        <dbReference type="PROSITE" id="PS50011"/>
    </source>
</evidence>
<dbReference type="GO" id="GO:0005524">
    <property type="term" value="F:ATP binding"/>
    <property type="evidence" value="ECO:0007669"/>
    <property type="project" value="UniProtKB-UniRule"/>
</dbReference>
<keyword evidence="7" id="KW-0418">Kinase</keyword>
<comment type="catalytic activity">
    <reaction evidence="10">
        <text>L-seryl-[protein] + ATP = O-phospho-L-seryl-[protein] + ADP + H(+)</text>
        <dbReference type="Rhea" id="RHEA:17989"/>
        <dbReference type="Rhea" id="RHEA-COMP:9863"/>
        <dbReference type="Rhea" id="RHEA-COMP:11604"/>
        <dbReference type="ChEBI" id="CHEBI:15378"/>
        <dbReference type="ChEBI" id="CHEBI:29999"/>
        <dbReference type="ChEBI" id="CHEBI:30616"/>
        <dbReference type="ChEBI" id="CHEBI:83421"/>
        <dbReference type="ChEBI" id="CHEBI:456216"/>
        <dbReference type="EC" id="2.7.11.1"/>
    </reaction>
</comment>
<protein>
    <recommendedName>
        <fullName evidence="2">non-specific serine/threonine protein kinase</fullName>
        <ecNumber evidence="2">2.7.11.1</ecNumber>
    </recommendedName>
</protein>
<evidence type="ECO:0000256" key="8">
    <source>
        <dbReference type="ARBA" id="ARBA00022840"/>
    </source>
</evidence>
<dbReference type="PROSITE" id="PS51285">
    <property type="entry name" value="AGC_KINASE_CTER"/>
    <property type="match status" value="1"/>
</dbReference>
<dbReference type="InterPro" id="IPR017441">
    <property type="entry name" value="Protein_kinase_ATP_BS"/>
</dbReference>
<evidence type="ECO:0000259" key="14">
    <source>
        <dbReference type="PROSITE" id="PS51285"/>
    </source>
</evidence>
<evidence type="ECO:0000256" key="1">
    <source>
        <dbReference type="ARBA" id="ARBA00009903"/>
    </source>
</evidence>
<dbReference type="InterPro" id="IPR008271">
    <property type="entry name" value="Ser/Thr_kinase_AS"/>
</dbReference>
<reference evidence="15" key="1">
    <citation type="submission" date="2023-03" db="EMBL/GenBank/DDBJ databases">
        <title>Chromosome-scale reference genome and RAD-based genetic map of yellow starthistle (Centaurea solstitialis) reveal putative structural variation and QTLs associated with invader traits.</title>
        <authorList>
            <person name="Reatini B."/>
            <person name="Cang F.A."/>
            <person name="Jiang Q."/>
            <person name="Mckibben M.T.W."/>
            <person name="Barker M.S."/>
            <person name="Rieseberg L.H."/>
            <person name="Dlugosch K.M."/>
        </authorList>
    </citation>
    <scope>NUCLEOTIDE SEQUENCE</scope>
    <source>
        <strain evidence="15">CAN-66</strain>
        <tissue evidence="15">Leaf</tissue>
    </source>
</reference>
<sequence>MEEGVKGGDDEVLGSSLTMEKVAAAKQYIENHYKTQMKNIQDRKERAVPFKEDDDLIRGLVSSEDLEYVEVKLEKIQEHCGSINEVMYTEKDVEENLRVDEDADERKEKKEENLDRERKGEITWIRTDSTRVELSGVTFTKNHQRKKEIKAKGDWLSWRWVLERKLASSDVPKEEQINLIKDLERKETEFMRLRRNKICVDDFELLTIIGRGAYGEVRLCQEKKSGNIYAMKKLKKSEMLVKGQVEHVRAERNLLAEVASHCIVKLYYSFQDTDYLYLIMEYLPGGDMMTLLMREDTLTESVAKFYIAQSVLAIESIHKHNYIHRDIKPDNLLLDKNGHMKLSDFGLCKPLDYRTLSTLNENEAMDDENISEPMDIDGFPDAVNRSRWKSAHEQLQHWQMNRRKLAFSTVGTPDYIAPEVLLKKGYGMECDWTSKLVHALSLRRSSKGSVQSPDKGIGNIFSENQNKHVEGFTDSEWGSMCRSSSSARAKFRAMARGIFEAMWLRSILNDLMLKTDSTLKLFYDNKWSLGAIMYEMLIGYPPFYSDDPITTCRKIVHWRNHLRFPQEAKLSHEAKDLICRLLCDVEHRFGTGGADQIKAHPWFNDIVWDKLYEMEAAFKPEVNGELDTQNFMKFDELNPPASARTGSGSARKLPSTQKDLNFVGYTYKNFDAVKALRNNSDLMRSASSDSIFDDANTKKATAKESDVQMFSSADDEMMP</sequence>
<proteinExistence type="inferred from homology"/>
<dbReference type="PANTHER" id="PTHR22988">
    <property type="entry name" value="MYOTONIC DYSTROPHY S/T KINASE-RELATED"/>
    <property type="match status" value="1"/>
</dbReference>
<dbReference type="PROSITE" id="PS50011">
    <property type="entry name" value="PROTEIN_KINASE_DOM"/>
    <property type="match status" value="1"/>
</dbReference>
<keyword evidence="5" id="KW-0808">Transferase</keyword>
<keyword evidence="4" id="KW-0597">Phosphoprotein</keyword>
<feature type="binding site" evidence="11">
    <location>
        <position position="232"/>
    </location>
    <ligand>
        <name>ATP</name>
        <dbReference type="ChEBI" id="CHEBI:30616"/>
    </ligand>
</feature>